<dbReference type="SUPFAM" id="SSF56112">
    <property type="entry name" value="Protein kinase-like (PK-like)"/>
    <property type="match status" value="1"/>
</dbReference>
<dbReference type="Proteomes" id="UP000030106">
    <property type="component" value="Unassembled WGS sequence"/>
</dbReference>
<sequence>MVASEEGDRIQGGAPETLNDARGGDFNAVFRMKFKDGGSAVIRFTKTGASMFPEEKTKSEVATMRLIQHHTAIPIPSILHWSTRQESPGGIGPFIIMEYIDYKMILVDALNIPGFCPATDRPILNPNIDEARLERLYGQAAKILLELSKMEFPLIGALEETKEGSWEVTRRPLSLDMNELVRAGTLPQNKLPATTFNSSSEYLQSLATLHVHHLAHQRNGAVESKVDCQRKYVVRHLFQKLASEKRLLSGKYDKGPFKLWCDDLRPSNILLDANLQINGVIDWEFSYAAPNEFTFAPPWWLLLEQPEHWKQGIDDWSEKYEARLTTFLKAMADCEDVMIASGQLQEGGERLSSKMRESWASGDFWIVYAARRSFAFDGIYWNKIDQRFFGADEQDTPPEDMWEKRLELLDEQTREAMDSFVERKMTETLTKELAWDPDSYTLEWAKVVS</sequence>
<evidence type="ECO:0000313" key="2">
    <source>
        <dbReference type="EMBL" id="KGQ07172.1"/>
    </source>
</evidence>
<accession>A0A0A2VLK8</accession>
<dbReference type="InterPro" id="IPR051678">
    <property type="entry name" value="AGP_Transferase"/>
</dbReference>
<dbReference type="Gene3D" id="3.30.200.20">
    <property type="entry name" value="Phosphorylase Kinase, domain 1"/>
    <property type="match status" value="1"/>
</dbReference>
<gene>
    <name evidence="2" type="ORF">BBAD15_g7517</name>
</gene>
<proteinExistence type="predicted"/>
<evidence type="ECO:0000313" key="3">
    <source>
        <dbReference type="Proteomes" id="UP000030106"/>
    </source>
</evidence>
<dbReference type="AlphaFoldDB" id="A0A0A2VLK8"/>
<dbReference type="InterPro" id="IPR011009">
    <property type="entry name" value="Kinase-like_dom_sf"/>
</dbReference>
<dbReference type="PANTHER" id="PTHR21310">
    <property type="entry name" value="AMINOGLYCOSIDE PHOSPHOTRANSFERASE-RELATED-RELATED"/>
    <property type="match status" value="1"/>
</dbReference>
<name>A0A0A2VLK8_BEABA</name>
<dbReference type="STRING" id="1245745.A0A0A2VLK8"/>
<evidence type="ECO:0000259" key="1">
    <source>
        <dbReference type="Pfam" id="PF01636"/>
    </source>
</evidence>
<organism evidence="2 3">
    <name type="scientific">Beauveria bassiana D1-5</name>
    <dbReference type="NCBI Taxonomy" id="1245745"/>
    <lineage>
        <taxon>Eukaryota</taxon>
        <taxon>Fungi</taxon>
        <taxon>Dikarya</taxon>
        <taxon>Ascomycota</taxon>
        <taxon>Pezizomycotina</taxon>
        <taxon>Sordariomycetes</taxon>
        <taxon>Hypocreomycetidae</taxon>
        <taxon>Hypocreales</taxon>
        <taxon>Cordycipitaceae</taxon>
        <taxon>Beauveria</taxon>
    </lineage>
</organism>
<reference evidence="2 3" key="1">
    <citation type="submission" date="2012-10" db="EMBL/GenBank/DDBJ databases">
        <title>Genome sequencing and analysis of entomopathogenic fungi Beauveria bassiana D1-5.</title>
        <authorList>
            <person name="Li Q."/>
            <person name="Wang L."/>
            <person name="Zhang Z."/>
            <person name="Wang Q."/>
            <person name="Ren J."/>
            <person name="Wang M."/>
            <person name="Xu W."/>
            <person name="Wang J."/>
            <person name="Lu Y."/>
            <person name="Du Q."/>
            <person name="Sun Z."/>
        </authorList>
    </citation>
    <scope>NUCLEOTIDE SEQUENCE [LARGE SCALE GENOMIC DNA]</scope>
    <source>
        <strain evidence="2 3">D1-5</strain>
    </source>
</reference>
<dbReference type="Pfam" id="PF01636">
    <property type="entry name" value="APH"/>
    <property type="match status" value="1"/>
</dbReference>
<dbReference type="eggNOG" id="ENOG502SKQE">
    <property type="taxonomic scope" value="Eukaryota"/>
</dbReference>
<protein>
    <recommendedName>
        <fullName evidence="1">Aminoglycoside phosphotransferase domain-containing protein</fullName>
    </recommendedName>
</protein>
<comment type="caution">
    <text evidence="2">The sequence shown here is derived from an EMBL/GenBank/DDBJ whole genome shotgun (WGS) entry which is preliminary data.</text>
</comment>
<dbReference type="HOGENOM" id="CLU_028906_4_1_1"/>
<dbReference type="OrthoDB" id="5412996at2759"/>
<feature type="domain" description="Aminoglycoside phosphotransferase" evidence="1">
    <location>
        <begin position="27"/>
        <end position="290"/>
    </location>
</feature>
<dbReference type="InterPro" id="IPR002575">
    <property type="entry name" value="Aminoglycoside_PTrfase"/>
</dbReference>
<dbReference type="EMBL" id="ANFO01000726">
    <property type="protein sequence ID" value="KGQ07172.1"/>
    <property type="molecule type" value="Genomic_DNA"/>
</dbReference>
<dbReference type="PANTHER" id="PTHR21310:SF37">
    <property type="entry name" value="AMINOGLYCOSIDE PHOSPHOTRANSFERASE DOMAIN-CONTAINING PROTEIN"/>
    <property type="match status" value="1"/>
</dbReference>